<name>A0A0A9FR14_ARUDO</name>
<reference evidence="1" key="1">
    <citation type="submission" date="2014-09" db="EMBL/GenBank/DDBJ databases">
        <authorList>
            <person name="Magalhaes I.L.F."/>
            <person name="Oliveira U."/>
            <person name="Santos F.R."/>
            <person name="Vidigal T.H.D.A."/>
            <person name="Brescovit A.D."/>
            <person name="Santos A.J."/>
        </authorList>
    </citation>
    <scope>NUCLEOTIDE SEQUENCE</scope>
    <source>
        <tissue evidence="1">Shoot tissue taken approximately 20 cm above the soil surface</tissue>
    </source>
</reference>
<organism evidence="1">
    <name type="scientific">Arundo donax</name>
    <name type="common">Giant reed</name>
    <name type="synonym">Donax arundinaceus</name>
    <dbReference type="NCBI Taxonomy" id="35708"/>
    <lineage>
        <taxon>Eukaryota</taxon>
        <taxon>Viridiplantae</taxon>
        <taxon>Streptophyta</taxon>
        <taxon>Embryophyta</taxon>
        <taxon>Tracheophyta</taxon>
        <taxon>Spermatophyta</taxon>
        <taxon>Magnoliopsida</taxon>
        <taxon>Liliopsida</taxon>
        <taxon>Poales</taxon>
        <taxon>Poaceae</taxon>
        <taxon>PACMAD clade</taxon>
        <taxon>Arundinoideae</taxon>
        <taxon>Arundineae</taxon>
        <taxon>Arundo</taxon>
    </lineage>
</organism>
<sequence>MDFHSHVHFHFHHQLGPSCSTKGDSHI</sequence>
<evidence type="ECO:0000313" key="1">
    <source>
        <dbReference type="EMBL" id="JAE12761.1"/>
    </source>
</evidence>
<accession>A0A0A9FR14</accession>
<reference evidence="1" key="2">
    <citation type="journal article" date="2015" name="Data Brief">
        <title>Shoot transcriptome of the giant reed, Arundo donax.</title>
        <authorList>
            <person name="Barrero R.A."/>
            <person name="Guerrero F.D."/>
            <person name="Moolhuijzen P."/>
            <person name="Goolsby J.A."/>
            <person name="Tidwell J."/>
            <person name="Bellgard S.E."/>
            <person name="Bellgard M.I."/>
        </authorList>
    </citation>
    <scope>NUCLEOTIDE SEQUENCE</scope>
    <source>
        <tissue evidence="1">Shoot tissue taken approximately 20 cm above the soil surface</tissue>
    </source>
</reference>
<dbReference type="EMBL" id="GBRH01185135">
    <property type="protein sequence ID" value="JAE12761.1"/>
    <property type="molecule type" value="Transcribed_RNA"/>
</dbReference>
<proteinExistence type="predicted"/>
<dbReference type="AlphaFoldDB" id="A0A0A9FR14"/>
<protein>
    <submittedName>
        <fullName evidence="1">Uncharacterized protein</fullName>
    </submittedName>
</protein>